<dbReference type="SUPFAM" id="SSF50494">
    <property type="entry name" value="Trypsin-like serine proteases"/>
    <property type="match status" value="1"/>
</dbReference>
<comment type="similarity">
    <text evidence="3">Belongs to the peptidase S1C family.</text>
</comment>
<dbReference type="SMART" id="SM00228">
    <property type="entry name" value="PDZ"/>
    <property type="match status" value="2"/>
</dbReference>
<dbReference type="InterPro" id="IPR036034">
    <property type="entry name" value="PDZ_sf"/>
</dbReference>
<dbReference type="PRINTS" id="PR00834">
    <property type="entry name" value="PROTEASES2C"/>
</dbReference>
<dbReference type="GO" id="GO:0006508">
    <property type="term" value="P:proteolysis"/>
    <property type="evidence" value="ECO:0007669"/>
    <property type="project" value="UniProtKB-KW"/>
</dbReference>
<dbReference type="NCBIfam" id="TIGR02037">
    <property type="entry name" value="degP_htrA_DO"/>
    <property type="match status" value="1"/>
</dbReference>
<dbReference type="Pfam" id="PF13365">
    <property type="entry name" value="Trypsin_2"/>
    <property type="match status" value="1"/>
</dbReference>
<dbReference type="FunFam" id="2.40.10.120:FF:000007">
    <property type="entry name" value="Periplasmic serine endoprotease DegP-like"/>
    <property type="match status" value="1"/>
</dbReference>
<keyword evidence="10" id="KW-0378">Hydrolase</keyword>
<dbReference type="FunFam" id="2.40.10.10:FF:000001">
    <property type="entry name" value="Periplasmic serine protease DegS"/>
    <property type="match status" value="1"/>
</dbReference>
<organism evidence="15">
    <name type="scientific">hydrocarbon metagenome</name>
    <dbReference type="NCBI Taxonomy" id="938273"/>
    <lineage>
        <taxon>unclassified sequences</taxon>
        <taxon>metagenomes</taxon>
        <taxon>ecological metagenomes</taxon>
    </lineage>
</organism>
<dbReference type="GO" id="GO:0004252">
    <property type="term" value="F:serine-type endopeptidase activity"/>
    <property type="evidence" value="ECO:0007669"/>
    <property type="project" value="InterPro"/>
</dbReference>
<evidence type="ECO:0000256" key="5">
    <source>
        <dbReference type="ARBA" id="ARBA00013958"/>
    </source>
</evidence>
<evidence type="ECO:0000256" key="4">
    <source>
        <dbReference type="ARBA" id="ARBA00013035"/>
    </source>
</evidence>
<evidence type="ECO:0000256" key="11">
    <source>
        <dbReference type="ARBA" id="ARBA00022825"/>
    </source>
</evidence>
<evidence type="ECO:0000256" key="8">
    <source>
        <dbReference type="ARBA" id="ARBA00022737"/>
    </source>
</evidence>
<evidence type="ECO:0000256" key="12">
    <source>
        <dbReference type="ARBA" id="ARBA00023016"/>
    </source>
</evidence>
<evidence type="ECO:0000259" key="14">
    <source>
        <dbReference type="PROSITE" id="PS50106"/>
    </source>
</evidence>
<evidence type="ECO:0000256" key="3">
    <source>
        <dbReference type="ARBA" id="ARBA00010541"/>
    </source>
</evidence>
<evidence type="ECO:0000313" key="15">
    <source>
        <dbReference type="EMBL" id="KUG24456.1"/>
    </source>
</evidence>
<name>A0A0W8FU65_9ZZZZ</name>
<evidence type="ECO:0000256" key="9">
    <source>
        <dbReference type="ARBA" id="ARBA00022764"/>
    </source>
</evidence>
<dbReference type="InterPro" id="IPR001940">
    <property type="entry name" value="Peptidase_S1C"/>
</dbReference>
<comment type="subcellular location">
    <subcellularLocation>
        <location evidence="2">Periplasm</location>
    </subcellularLocation>
</comment>
<comment type="caution">
    <text evidence="15">The sequence shown here is derived from an EMBL/GenBank/DDBJ whole genome shotgun (WGS) entry which is preliminary data.</text>
</comment>
<accession>A0A0W8FU65</accession>
<dbReference type="Pfam" id="PF13180">
    <property type="entry name" value="PDZ_2"/>
    <property type="match status" value="2"/>
</dbReference>
<dbReference type="SUPFAM" id="SSF50156">
    <property type="entry name" value="PDZ domain-like"/>
    <property type="match status" value="2"/>
</dbReference>
<dbReference type="EMBL" id="LNQE01000847">
    <property type="protein sequence ID" value="KUG24456.1"/>
    <property type="molecule type" value="Genomic_DNA"/>
</dbReference>
<dbReference type="InterPro" id="IPR001478">
    <property type="entry name" value="PDZ"/>
</dbReference>
<keyword evidence="7" id="KW-0732">Signal</keyword>
<reference evidence="15" key="1">
    <citation type="journal article" date="2015" name="Proc. Natl. Acad. Sci. U.S.A.">
        <title>Networks of energetic and metabolic interactions define dynamics in microbial communities.</title>
        <authorList>
            <person name="Embree M."/>
            <person name="Liu J.K."/>
            <person name="Al-Bassam M.M."/>
            <person name="Zengler K."/>
        </authorList>
    </citation>
    <scope>NUCLEOTIDE SEQUENCE</scope>
</reference>
<dbReference type="Gene3D" id="2.40.10.120">
    <property type="match status" value="1"/>
</dbReference>
<evidence type="ECO:0000256" key="6">
    <source>
        <dbReference type="ARBA" id="ARBA00022670"/>
    </source>
</evidence>
<dbReference type="PROSITE" id="PS50106">
    <property type="entry name" value="PDZ"/>
    <property type="match status" value="2"/>
</dbReference>
<proteinExistence type="inferred from homology"/>
<feature type="domain" description="PDZ" evidence="14">
    <location>
        <begin position="387"/>
        <end position="479"/>
    </location>
</feature>
<dbReference type="GO" id="GO:0030313">
    <property type="term" value="C:cell envelope"/>
    <property type="evidence" value="ECO:0007669"/>
    <property type="project" value="UniProtKB-SubCell"/>
</dbReference>
<feature type="domain" description="PDZ" evidence="14">
    <location>
        <begin position="284"/>
        <end position="345"/>
    </location>
</feature>
<evidence type="ECO:0000256" key="1">
    <source>
        <dbReference type="ARBA" id="ARBA00001772"/>
    </source>
</evidence>
<dbReference type="AlphaFoldDB" id="A0A0W8FU65"/>
<dbReference type="Gene3D" id="2.30.42.10">
    <property type="match status" value="2"/>
</dbReference>
<keyword evidence="11" id="KW-0720">Serine protease</keyword>
<evidence type="ECO:0000256" key="2">
    <source>
        <dbReference type="ARBA" id="ARBA00004418"/>
    </source>
</evidence>
<evidence type="ECO:0000256" key="7">
    <source>
        <dbReference type="ARBA" id="ARBA00022729"/>
    </source>
</evidence>
<keyword evidence="8" id="KW-0677">Repeat</keyword>
<sequence>MENKNRKTFFMFLMAFLVAFFIVSFVEVLRSSFLSSGAPEIKTASAVSPDAATGSFSDLTEHVKPAVVNISTTKILKGRKGSISPFGRSPFGSPFGDDFFERFFGDMPQREFKQRSLGSGFIISSDGYIFTNNHVVEQTDKILVKVSDGKEYEAKIIGTDAKTDIALIKIKTENNLPFVEIGDSDALRVGEWVLAIGNPFGLEQTVTAGIVSAKGRVIGAGAYDNFIQTDASINPGNSGGPLFNMAGKVIGINTAIVSQGQGIGFAIPINMAKSILEELKTKGKVTRGWLGISIQNITDDIAKSINHKNKNGALVSDVVKGDPADKAGIKVGDIITEINGKPVKDTHELLLIIASLHVGEKAIIKALRDGKEVSFQVIVAERTEKAETALAKKSGSDYFGISAQEVTKDIAKQLGIPQDAGVIVTDVEEGSPADNVGIQAHDIIAQVNKTKITSIKQYNAEMSKAAQKKGVMLLVKRGKSNFFVGLHME</sequence>
<dbReference type="PANTHER" id="PTHR22939">
    <property type="entry name" value="SERINE PROTEASE FAMILY S1C HTRA-RELATED"/>
    <property type="match status" value="1"/>
</dbReference>
<keyword evidence="6 15" id="KW-0645">Protease</keyword>
<keyword evidence="12" id="KW-0346">Stress response</keyword>
<evidence type="ECO:0000256" key="10">
    <source>
        <dbReference type="ARBA" id="ARBA00022801"/>
    </source>
</evidence>
<dbReference type="InterPro" id="IPR011782">
    <property type="entry name" value="Pept_S1C_Do"/>
</dbReference>
<dbReference type="EC" id="3.4.21.107" evidence="4"/>
<dbReference type="InterPro" id="IPR009003">
    <property type="entry name" value="Peptidase_S1_PA"/>
</dbReference>
<dbReference type="CDD" id="cd10839">
    <property type="entry name" value="cpPDZ1_DegP-like"/>
    <property type="match status" value="1"/>
</dbReference>
<dbReference type="PANTHER" id="PTHR22939:SF130">
    <property type="entry name" value="PERIPLASMIC SERINE ENDOPROTEASE DEGP-LIKE-RELATED"/>
    <property type="match status" value="1"/>
</dbReference>
<keyword evidence="9" id="KW-0574">Periplasm</keyword>
<gene>
    <name evidence="15" type="ORF">ASZ90_005744</name>
</gene>
<protein>
    <recommendedName>
        <fullName evidence="5">Probable periplasmic serine endoprotease DegP-like</fullName>
        <ecNumber evidence="4">3.4.21.107</ecNumber>
    </recommendedName>
    <alternativeName>
        <fullName evidence="13">Protease Do</fullName>
    </alternativeName>
</protein>
<evidence type="ECO:0000256" key="13">
    <source>
        <dbReference type="ARBA" id="ARBA00032850"/>
    </source>
</evidence>
<comment type="catalytic activity">
    <reaction evidence="1">
        <text>Acts on substrates that are at least partially unfolded. The cleavage site P1 residue is normally between a pair of hydrophobic residues, such as Val-|-Val.</text>
        <dbReference type="EC" id="3.4.21.107"/>
    </reaction>
</comment>